<dbReference type="InterPro" id="IPR044862">
    <property type="entry name" value="Pro_4_hyd_alph_FE2OG_OXY"/>
</dbReference>
<dbReference type="NCBIfam" id="NF003975">
    <property type="entry name" value="PRK05467.1-4"/>
    <property type="match status" value="1"/>
</dbReference>
<feature type="binding site" evidence="7">
    <location>
        <position position="171"/>
    </location>
    <ligand>
        <name>2-oxoglutarate</name>
        <dbReference type="ChEBI" id="CHEBI:16810"/>
    </ligand>
</feature>
<dbReference type="EMBL" id="JAGQDD010000001">
    <property type="protein sequence ID" value="MBQ0929448.1"/>
    <property type="molecule type" value="Genomic_DNA"/>
</dbReference>
<proteinExistence type="inferred from homology"/>
<feature type="domain" description="Fe2OG dioxygenase" evidence="8">
    <location>
        <begin position="78"/>
        <end position="180"/>
    </location>
</feature>
<comment type="cofactor">
    <cofactor evidence="1 7">
        <name>L-ascorbate</name>
        <dbReference type="ChEBI" id="CHEBI:38290"/>
    </cofactor>
</comment>
<dbReference type="AlphaFoldDB" id="A0A941BFI1"/>
<dbReference type="RefSeq" id="WP_210851689.1">
    <property type="nucleotide sequence ID" value="NZ_JAGQDD010000001.1"/>
</dbReference>
<dbReference type="Pfam" id="PF18331">
    <property type="entry name" value="PKHD_C"/>
    <property type="match status" value="1"/>
</dbReference>
<dbReference type="InterPro" id="IPR041097">
    <property type="entry name" value="PKHD_C"/>
</dbReference>
<evidence type="ECO:0000256" key="6">
    <source>
        <dbReference type="ARBA" id="ARBA00023004"/>
    </source>
</evidence>
<comment type="cofactor">
    <cofactor evidence="7">
        <name>Fe(2+)</name>
        <dbReference type="ChEBI" id="CHEBI:29033"/>
    </cofactor>
    <text evidence="7">Binds 1 Fe(2+) ion per subunit.</text>
</comment>
<evidence type="ECO:0000256" key="7">
    <source>
        <dbReference type="HAMAP-Rule" id="MF_00657"/>
    </source>
</evidence>
<dbReference type="Gene3D" id="4.10.860.20">
    <property type="entry name" value="Rabenosyn, Rab binding domain"/>
    <property type="match status" value="1"/>
</dbReference>
<dbReference type="HAMAP" id="MF_00657">
    <property type="entry name" value="Hydroxyl_YbiX"/>
    <property type="match status" value="1"/>
</dbReference>
<evidence type="ECO:0000256" key="5">
    <source>
        <dbReference type="ARBA" id="ARBA00023002"/>
    </source>
</evidence>
<feature type="binding site" evidence="7">
    <location>
        <position position="97"/>
    </location>
    <ligand>
        <name>Fe cation</name>
        <dbReference type="ChEBI" id="CHEBI:24875"/>
    </ligand>
</feature>
<dbReference type="Pfam" id="PF13640">
    <property type="entry name" value="2OG-FeII_Oxy_3"/>
    <property type="match status" value="1"/>
</dbReference>
<dbReference type="SMART" id="SM00702">
    <property type="entry name" value="P4Hc"/>
    <property type="match status" value="1"/>
</dbReference>
<name>A0A941BFI1_9BURK</name>
<dbReference type="Proteomes" id="UP000676246">
    <property type="component" value="Unassembled WGS sequence"/>
</dbReference>
<comment type="caution">
    <text evidence="9">The sequence shown here is derived from an EMBL/GenBank/DDBJ whole genome shotgun (WGS) entry which is preliminary data.</text>
</comment>
<dbReference type="NCBIfam" id="NF003974">
    <property type="entry name" value="PRK05467.1-3"/>
    <property type="match status" value="1"/>
</dbReference>
<keyword evidence="4 7" id="KW-0223">Dioxygenase</keyword>
<evidence type="ECO:0000256" key="2">
    <source>
        <dbReference type="ARBA" id="ARBA00022723"/>
    </source>
</evidence>
<dbReference type="InterPro" id="IPR023550">
    <property type="entry name" value="PKHD_hydroxylase"/>
</dbReference>
<dbReference type="InterPro" id="IPR005123">
    <property type="entry name" value="Oxoglu/Fe-dep_dioxygenase_dom"/>
</dbReference>
<feature type="binding site" evidence="7">
    <location>
        <position position="99"/>
    </location>
    <ligand>
        <name>Fe cation</name>
        <dbReference type="ChEBI" id="CHEBI:24875"/>
    </ligand>
</feature>
<dbReference type="GO" id="GO:0006879">
    <property type="term" value="P:intracellular iron ion homeostasis"/>
    <property type="evidence" value="ECO:0007669"/>
    <property type="project" value="TreeGrafter"/>
</dbReference>
<dbReference type="Gene3D" id="2.60.120.620">
    <property type="entry name" value="q2cbj1_9rhob like domain"/>
    <property type="match status" value="1"/>
</dbReference>
<accession>A0A941BFI1</accession>
<dbReference type="PROSITE" id="PS51471">
    <property type="entry name" value="FE2OG_OXY"/>
    <property type="match status" value="1"/>
</dbReference>
<dbReference type="GO" id="GO:0031418">
    <property type="term" value="F:L-ascorbic acid binding"/>
    <property type="evidence" value="ECO:0007669"/>
    <property type="project" value="UniProtKB-KW"/>
</dbReference>
<protein>
    <submittedName>
        <fullName evidence="9">Fe2+-dependent dioxygenase</fullName>
    </submittedName>
</protein>
<keyword evidence="6 7" id="KW-0408">Iron</keyword>
<keyword evidence="10" id="KW-1185">Reference proteome</keyword>
<gene>
    <name evidence="9" type="ORF">KAK03_03050</name>
</gene>
<sequence>MLIRIPGLLGPAALAQARALLADAPWEPGAATAGTQARQVKHNEQLAPTGAPARQIQALVLGALQGHPLFFSAALPRRIFPPMVNRYSGATNHYGAHVDNAVRVIPGSDGERVRADISATVFLAEPHEYDGGELVIADTYGEQRIKWAAGDMVLYPASSVHRVEPVTRGARLAAFLWVESMVRSDEQRRLLFDLDLSLMRLRERHGDDEDTVRLAGTYHNLLRQWAST</sequence>
<keyword evidence="2 7" id="KW-0479">Metal-binding</keyword>
<dbReference type="GO" id="GO:0016706">
    <property type="term" value="F:2-oxoglutarate-dependent dioxygenase activity"/>
    <property type="evidence" value="ECO:0007669"/>
    <property type="project" value="UniProtKB-UniRule"/>
</dbReference>
<evidence type="ECO:0000313" key="10">
    <source>
        <dbReference type="Proteomes" id="UP000676246"/>
    </source>
</evidence>
<organism evidence="9 10">
    <name type="scientific">Ideonella alba</name>
    <dbReference type="NCBI Taxonomy" id="2824118"/>
    <lineage>
        <taxon>Bacteria</taxon>
        <taxon>Pseudomonadati</taxon>
        <taxon>Pseudomonadota</taxon>
        <taxon>Betaproteobacteria</taxon>
        <taxon>Burkholderiales</taxon>
        <taxon>Sphaerotilaceae</taxon>
        <taxon>Ideonella</taxon>
    </lineage>
</organism>
<evidence type="ECO:0000256" key="4">
    <source>
        <dbReference type="ARBA" id="ARBA00022964"/>
    </source>
</evidence>
<dbReference type="PANTHER" id="PTHR41536">
    <property type="entry name" value="PKHD-TYPE HYDROXYLASE YBIX"/>
    <property type="match status" value="1"/>
</dbReference>
<dbReference type="GO" id="GO:0006974">
    <property type="term" value="P:DNA damage response"/>
    <property type="evidence" value="ECO:0007669"/>
    <property type="project" value="TreeGrafter"/>
</dbReference>
<keyword evidence="3 7" id="KW-0847">Vitamin C</keyword>
<dbReference type="PANTHER" id="PTHR41536:SF1">
    <property type="entry name" value="PKHD-TYPE HYDROXYLASE YBIX"/>
    <property type="match status" value="1"/>
</dbReference>
<feature type="binding site" evidence="7">
    <location>
        <position position="161"/>
    </location>
    <ligand>
        <name>Fe cation</name>
        <dbReference type="ChEBI" id="CHEBI:24875"/>
    </ligand>
</feature>
<evidence type="ECO:0000259" key="8">
    <source>
        <dbReference type="PROSITE" id="PS51471"/>
    </source>
</evidence>
<evidence type="ECO:0000256" key="3">
    <source>
        <dbReference type="ARBA" id="ARBA00022896"/>
    </source>
</evidence>
<dbReference type="GO" id="GO:0005506">
    <property type="term" value="F:iron ion binding"/>
    <property type="evidence" value="ECO:0007669"/>
    <property type="project" value="UniProtKB-UniRule"/>
</dbReference>
<reference evidence="9 10" key="1">
    <citation type="submission" date="2021-04" db="EMBL/GenBank/DDBJ databases">
        <title>The genome sequence of Ideonella sp. 3Y2.</title>
        <authorList>
            <person name="Liu Y."/>
        </authorList>
    </citation>
    <scope>NUCLEOTIDE SEQUENCE [LARGE SCALE GENOMIC DNA]</scope>
    <source>
        <strain evidence="9 10">3Y2</strain>
    </source>
</reference>
<keyword evidence="5 7" id="KW-0560">Oxidoreductase</keyword>
<dbReference type="InterPro" id="IPR006620">
    <property type="entry name" value="Pro_4_hyd_alph"/>
</dbReference>
<evidence type="ECO:0000256" key="1">
    <source>
        <dbReference type="ARBA" id="ARBA00001961"/>
    </source>
</evidence>
<evidence type="ECO:0000313" key="9">
    <source>
        <dbReference type="EMBL" id="MBQ0929448.1"/>
    </source>
</evidence>